<feature type="binding site" evidence="11">
    <location>
        <begin position="97"/>
        <end position="104"/>
    </location>
    <ligand>
        <name>ATP</name>
        <dbReference type="ChEBI" id="CHEBI:30616"/>
    </ligand>
</feature>
<evidence type="ECO:0000313" key="16">
    <source>
        <dbReference type="Proteomes" id="UP001174196"/>
    </source>
</evidence>
<name>A0ABT8ILH6_9BACL</name>
<comment type="function">
    <text evidence="11">Plays a role in repairing double-strand DNA breaks, probably involving stabilizing or processing branched DNA or blocked replication forks.</text>
</comment>
<evidence type="ECO:0000256" key="12">
    <source>
        <dbReference type="NCBIfam" id="TIGR00416"/>
    </source>
</evidence>
<evidence type="ECO:0000256" key="8">
    <source>
        <dbReference type="ARBA" id="ARBA00023016"/>
    </source>
</evidence>
<dbReference type="RefSeq" id="WP_301238272.1">
    <property type="nucleotide sequence ID" value="NZ_JANRHH010000029.1"/>
</dbReference>
<dbReference type="CDD" id="cd01121">
    <property type="entry name" value="RadA_SMS_N"/>
    <property type="match status" value="1"/>
</dbReference>
<keyword evidence="7 11" id="KW-0067">ATP-binding</keyword>
<feature type="domain" description="RecA family profile 1" evidence="14">
    <location>
        <begin position="68"/>
        <end position="217"/>
    </location>
</feature>
<keyword evidence="10 11" id="KW-0234">DNA repair</keyword>
<dbReference type="Pfam" id="PF13481">
    <property type="entry name" value="AAA_25"/>
    <property type="match status" value="1"/>
</dbReference>
<keyword evidence="1 11" id="KW-0479">Metal-binding</keyword>
<evidence type="ECO:0000256" key="1">
    <source>
        <dbReference type="ARBA" id="ARBA00022723"/>
    </source>
</evidence>
<keyword evidence="4 13" id="KW-0863">Zinc-finger</keyword>
<protein>
    <recommendedName>
        <fullName evidence="11 12">DNA repair protein RadA</fullName>
    </recommendedName>
</protein>
<dbReference type="InterPro" id="IPR004504">
    <property type="entry name" value="DNA_repair_RadA"/>
</dbReference>
<organism evidence="15 16">
    <name type="scientific">Polycladomyces subterraneus</name>
    <dbReference type="NCBI Taxonomy" id="1016997"/>
    <lineage>
        <taxon>Bacteria</taxon>
        <taxon>Bacillati</taxon>
        <taxon>Bacillota</taxon>
        <taxon>Bacilli</taxon>
        <taxon>Bacillales</taxon>
        <taxon>Thermoactinomycetaceae</taxon>
        <taxon>Polycladomyces</taxon>
    </lineage>
</organism>
<dbReference type="InterPro" id="IPR041166">
    <property type="entry name" value="Rubredoxin_2"/>
</dbReference>
<evidence type="ECO:0000256" key="7">
    <source>
        <dbReference type="ARBA" id="ARBA00022840"/>
    </source>
</evidence>
<gene>
    <name evidence="11 15" type="primary">radA</name>
    <name evidence="15" type="ORF">NWF35_06515</name>
</gene>
<dbReference type="SUPFAM" id="SSF52540">
    <property type="entry name" value="P-loop containing nucleoside triphosphate hydrolases"/>
    <property type="match status" value="1"/>
</dbReference>
<dbReference type="EMBL" id="JANRHH010000029">
    <property type="protein sequence ID" value="MDN4593560.1"/>
    <property type="molecule type" value="Genomic_DNA"/>
</dbReference>
<keyword evidence="6 13" id="KW-0862">Zinc</keyword>
<keyword evidence="2 11" id="KW-0547">Nucleotide-binding</keyword>
<dbReference type="PROSITE" id="PS50162">
    <property type="entry name" value="RECA_2"/>
    <property type="match status" value="1"/>
</dbReference>
<evidence type="ECO:0000256" key="11">
    <source>
        <dbReference type="HAMAP-Rule" id="MF_01498"/>
    </source>
</evidence>
<evidence type="ECO:0000256" key="4">
    <source>
        <dbReference type="ARBA" id="ARBA00022771"/>
    </source>
</evidence>
<dbReference type="InterPro" id="IPR027417">
    <property type="entry name" value="P-loop_NTPase"/>
</dbReference>
<dbReference type="HAMAP" id="MF_01498">
    <property type="entry name" value="RadA_bact"/>
    <property type="match status" value="1"/>
</dbReference>
<evidence type="ECO:0000313" key="15">
    <source>
        <dbReference type="EMBL" id="MDN4593560.1"/>
    </source>
</evidence>
<dbReference type="PRINTS" id="PR01874">
    <property type="entry name" value="DNAREPAIRADA"/>
</dbReference>
<comment type="similarity">
    <text evidence="11 13">Belongs to the RecA family. RadA subfamily.</text>
</comment>
<dbReference type="Gene3D" id="3.40.50.300">
    <property type="entry name" value="P-loop containing nucleotide triphosphate hydrolases"/>
    <property type="match status" value="1"/>
</dbReference>
<evidence type="ECO:0000256" key="6">
    <source>
        <dbReference type="ARBA" id="ARBA00022833"/>
    </source>
</evidence>
<evidence type="ECO:0000256" key="5">
    <source>
        <dbReference type="ARBA" id="ARBA00022801"/>
    </source>
</evidence>
<keyword evidence="16" id="KW-1185">Reference proteome</keyword>
<dbReference type="Pfam" id="PF18073">
    <property type="entry name" value="Zn_ribbon_LapB"/>
    <property type="match status" value="1"/>
</dbReference>
<keyword evidence="5" id="KW-0378">Hydrolase</keyword>
<dbReference type="NCBIfam" id="TIGR00416">
    <property type="entry name" value="sms"/>
    <property type="match status" value="1"/>
</dbReference>
<keyword evidence="3 11" id="KW-0227">DNA damage</keyword>
<dbReference type="Pfam" id="PF05362">
    <property type="entry name" value="Lon_C"/>
    <property type="match status" value="1"/>
</dbReference>
<reference evidence="15" key="1">
    <citation type="submission" date="2022-08" db="EMBL/GenBank/DDBJ databases">
        <title>Polycladomyces zharkentsis sp. nov., a novel thermophilic CMC and starch-degrading bacterium isolated from a geothermal spring in Kazakhstan.</title>
        <authorList>
            <person name="Mashzhan A."/>
            <person name="Kistaubaeva A."/>
            <person name="Javier-Lopez R."/>
            <person name="Birkeland N.-K."/>
        </authorList>
    </citation>
    <scope>NUCLEOTIDE SEQUENCE</scope>
    <source>
        <strain evidence="15">KSR 13</strain>
    </source>
</reference>
<comment type="function">
    <text evidence="13">DNA-dependent ATPase involved in processing of recombination intermediates, plays a role in repairing DNA breaks. Stimulates the branch migration of RecA-mediated strand transfer reactions, allowing the 3' invading strand to extend heteroduplex DNA faster. Binds ssDNA in the presence of ADP but not other nucleotides, has ATPase activity that is stimulated by ssDNA and various branched DNA structures, but inhibited by SSB. Does not have RecA's homology-searching function.</text>
</comment>
<evidence type="ECO:0000259" key="14">
    <source>
        <dbReference type="PROSITE" id="PS50162"/>
    </source>
</evidence>
<comment type="caution">
    <text evidence="15">The sequence shown here is derived from an EMBL/GenBank/DDBJ whole genome shotgun (WGS) entry which is preliminary data.</text>
</comment>
<feature type="region of interest" description="Lon-protease-like" evidence="11">
    <location>
        <begin position="353"/>
        <end position="459"/>
    </location>
</feature>
<dbReference type="InterPro" id="IPR020588">
    <property type="entry name" value="RecA_ATP-bd"/>
</dbReference>
<evidence type="ECO:0000256" key="10">
    <source>
        <dbReference type="ARBA" id="ARBA00023204"/>
    </source>
</evidence>
<dbReference type="InterPro" id="IPR008269">
    <property type="entry name" value="Lon_proteolytic"/>
</dbReference>
<evidence type="ECO:0000256" key="3">
    <source>
        <dbReference type="ARBA" id="ARBA00022763"/>
    </source>
</evidence>
<sequence>MAKTKSKFACQECGYISAKWMGRCPGCGEWNTMVEERETTGSRAGSWGGVSSKKRQKAVPITRVEQVQQTRADTGIRELNRVLGGGVVPGSLILVGGDPGIGKSTLLLQASFQLAVRGVLVLYVSGEESAEQTRMRADRLGALDERLLVAAETDLTAVESLVEQVEPKVLVIDSIQTIYHPDVGSAPGSVAQVRECTGQLMRLAKERGVTVIIVGHVTKAGAIAGPRLLEHMVDAVLYFEGERHHTYRVLRAVKNRFGSTNEIGVFEMKSEGLAEVSNPSEMFLSQRPSGVAGSAVTASVEGTRPILVELQALVAPTSFATPKRMATGVDHHRVAMILAVLEKRLGMFLQNQDAYVNVVGGVRLDEPAADLAVAVSIASSFRDRPTRARDVVIGEVGLTGEVRGVSRIEQRVAEAHQMGFQRVIIPEKSRKGWTPPAGLEVIGVSTVEEALEVALGGSD</sequence>
<evidence type="ECO:0000256" key="13">
    <source>
        <dbReference type="RuleBase" id="RU003555"/>
    </source>
</evidence>
<dbReference type="InterPro" id="IPR003593">
    <property type="entry name" value="AAA+_ATPase"/>
</dbReference>
<feature type="short sequence motif" description="RadA KNRFG motif" evidence="11">
    <location>
        <begin position="254"/>
        <end position="258"/>
    </location>
</feature>
<dbReference type="SMART" id="SM00382">
    <property type="entry name" value="AAA"/>
    <property type="match status" value="1"/>
</dbReference>
<dbReference type="SUPFAM" id="SSF54211">
    <property type="entry name" value="Ribosomal protein S5 domain 2-like"/>
    <property type="match status" value="1"/>
</dbReference>
<dbReference type="Proteomes" id="UP001174196">
    <property type="component" value="Unassembled WGS sequence"/>
</dbReference>
<dbReference type="Gene3D" id="3.30.230.10">
    <property type="match status" value="1"/>
</dbReference>
<keyword evidence="8 11" id="KW-0346">Stress response</keyword>
<proteinExistence type="inferred from homology"/>
<comment type="domain">
    <text evidence="11">The middle region has homology to RecA with ATPase motifs including the RadA KNRFG motif, while the C-terminus is homologous to Lon protease.</text>
</comment>
<evidence type="ECO:0000256" key="9">
    <source>
        <dbReference type="ARBA" id="ARBA00023125"/>
    </source>
</evidence>
<dbReference type="InterPro" id="IPR020568">
    <property type="entry name" value="Ribosomal_Su5_D2-typ_SF"/>
</dbReference>
<dbReference type="InterPro" id="IPR014721">
    <property type="entry name" value="Ribsml_uS5_D2-typ_fold_subgr"/>
</dbReference>
<dbReference type="PANTHER" id="PTHR32472:SF10">
    <property type="entry name" value="DNA REPAIR PROTEIN RADA-LIKE PROTEIN"/>
    <property type="match status" value="1"/>
</dbReference>
<dbReference type="PANTHER" id="PTHR32472">
    <property type="entry name" value="DNA REPAIR PROTEIN RADA"/>
    <property type="match status" value="1"/>
</dbReference>
<accession>A0ABT8ILH6</accession>
<evidence type="ECO:0000256" key="2">
    <source>
        <dbReference type="ARBA" id="ARBA00022741"/>
    </source>
</evidence>
<keyword evidence="9 11" id="KW-0238">DNA-binding</keyword>